<keyword evidence="6" id="KW-1185">Reference proteome</keyword>
<keyword evidence="1 3" id="KW-0479">Metal-binding</keyword>
<evidence type="ECO:0000259" key="5">
    <source>
        <dbReference type="PROSITE" id="PS50089"/>
    </source>
</evidence>
<evidence type="ECO:0000256" key="1">
    <source>
        <dbReference type="ARBA" id="ARBA00022771"/>
    </source>
</evidence>
<dbReference type="InterPro" id="IPR013087">
    <property type="entry name" value="Znf_C2H2_type"/>
</dbReference>
<organism evidence="6 7">
    <name type="scientific">Aplysia californica</name>
    <name type="common">California sea hare</name>
    <dbReference type="NCBI Taxonomy" id="6500"/>
    <lineage>
        <taxon>Eukaryota</taxon>
        <taxon>Metazoa</taxon>
        <taxon>Spiralia</taxon>
        <taxon>Lophotrochozoa</taxon>
        <taxon>Mollusca</taxon>
        <taxon>Gastropoda</taxon>
        <taxon>Heterobranchia</taxon>
        <taxon>Euthyneura</taxon>
        <taxon>Tectipleura</taxon>
        <taxon>Aplysiida</taxon>
        <taxon>Aplysioidea</taxon>
        <taxon>Aplysiidae</taxon>
        <taxon>Aplysia</taxon>
    </lineage>
</organism>
<evidence type="ECO:0000313" key="6">
    <source>
        <dbReference type="Proteomes" id="UP000694888"/>
    </source>
</evidence>
<feature type="compositionally biased region" description="Polar residues" evidence="4">
    <location>
        <begin position="149"/>
        <end position="158"/>
    </location>
</feature>
<accession>A0ABM0JAN1</accession>
<dbReference type="SUPFAM" id="SSF57850">
    <property type="entry name" value="RING/U-box"/>
    <property type="match status" value="1"/>
</dbReference>
<feature type="region of interest" description="Disordered" evidence="4">
    <location>
        <begin position="437"/>
        <end position="462"/>
    </location>
</feature>
<evidence type="ECO:0000313" key="8">
    <source>
        <dbReference type="RefSeq" id="XP_012935287.1"/>
    </source>
</evidence>
<dbReference type="RefSeq" id="XP_012935287.1">
    <property type="nucleotide sequence ID" value="XM_013079833.2"/>
</dbReference>
<dbReference type="InterPro" id="IPR001841">
    <property type="entry name" value="Znf_RING"/>
</dbReference>
<evidence type="ECO:0000256" key="4">
    <source>
        <dbReference type="SAM" id="MobiDB-lite"/>
    </source>
</evidence>
<dbReference type="GeneID" id="101851456"/>
<dbReference type="PROSITE" id="PS50089">
    <property type="entry name" value="ZF_RING_2"/>
    <property type="match status" value="1"/>
</dbReference>
<feature type="compositionally biased region" description="Acidic residues" evidence="4">
    <location>
        <begin position="446"/>
        <end position="462"/>
    </location>
</feature>
<feature type="compositionally biased region" description="Low complexity" evidence="4">
    <location>
        <begin position="235"/>
        <end position="244"/>
    </location>
</feature>
<dbReference type="RefSeq" id="XP_005089295.1">
    <property type="nucleotide sequence ID" value="XM_005089238.3"/>
</dbReference>
<feature type="compositionally biased region" description="Low complexity" evidence="4">
    <location>
        <begin position="213"/>
        <end position="222"/>
    </location>
</feature>
<feature type="region of interest" description="Disordered" evidence="4">
    <location>
        <begin position="144"/>
        <end position="369"/>
    </location>
</feature>
<feature type="compositionally biased region" description="Low complexity" evidence="4">
    <location>
        <begin position="289"/>
        <end position="299"/>
    </location>
</feature>
<evidence type="ECO:0000313" key="7">
    <source>
        <dbReference type="RefSeq" id="XP_005089295.1"/>
    </source>
</evidence>
<name>A0ABM0JAN1_APLCA</name>
<feature type="region of interest" description="Disordered" evidence="4">
    <location>
        <begin position="387"/>
        <end position="411"/>
    </location>
</feature>
<dbReference type="InterPro" id="IPR013083">
    <property type="entry name" value="Znf_RING/FYVE/PHD"/>
</dbReference>
<feature type="compositionally biased region" description="Low complexity" evidence="4">
    <location>
        <begin position="344"/>
        <end position="365"/>
    </location>
</feature>
<reference evidence="7 8" key="1">
    <citation type="submission" date="2025-05" db="UniProtKB">
        <authorList>
            <consortium name="RefSeq"/>
        </authorList>
    </citation>
    <scope>IDENTIFICATION</scope>
</reference>
<dbReference type="Proteomes" id="UP000694888">
    <property type="component" value="Unplaced"/>
</dbReference>
<evidence type="ECO:0000256" key="2">
    <source>
        <dbReference type="ARBA" id="ARBA00022833"/>
    </source>
</evidence>
<feature type="domain" description="RING-type" evidence="5">
    <location>
        <begin position="55"/>
        <end position="98"/>
    </location>
</feature>
<keyword evidence="2" id="KW-0862">Zinc</keyword>
<keyword evidence="1 3" id="KW-0863">Zinc-finger</keyword>
<protein>
    <submittedName>
        <fullName evidence="7 8">Uncharacterized protein LOC101851456</fullName>
    </submittedName>
</protein>
<sequence length="462" mass="50705">MSSSAEDGLMNLLEAMLALAAREARRPKPPPVKPGGYPEDQFVDLSEEEKEEFSCSICYQILKETMQCVNHHKFCHSCLLVWSTTGQYANRIRCPVCRTHGYYFRNNEVDDRIGVKKVKCHMDSCKWSGQCKYLLSHRHTTYGDAGTNRPGSSASSVASIPRLSQVPPHVPPAVGARFVGTGLTTRDSADSLRGGDSATPRGTLANRGRLLASSSPQSSTSQETVIELPPPSGSGAPRGNNPAPRRVPPVRASSNNRIVFNHSGSHRDGNNNVGGAGSVAVRPSGPPNVSESSESVSSSITGGFTPRPPSAPRTSSNVVNTRRLPRITNPPPPRGLPLRRHQPPEAVSLGASASSSSPQRPSAPAENLGEIRDRLQESRNRLDNLMSSFSGELDRSRQEMADFQQERERQRREQLEEVRELGQRLGQVASELRRLLEHRRHLPVFSDDDDDDDDDEEEEEEE</sequence>
<proteinExistence type="predicted"/>
<dbReference type="PROSITE" id="PS00028">
    <property type="entry name" value="ZINC_FINGER_C2H2_1"/>
    <property type="match status" value="1"/>
</dbReference>
<evidence type="ECO:0000256" key="3">
    <source>
        <dbReference type="PROSITE-ProRule" id="PRU00175"/>
    </source>
</evidence>
<feature type="compositionally biased region" description="Basic and acidic residues" evidence="4">
    <location>
        <begin position="392"/>
        <end position="411"/>
    </location>
</feature>
<gene>
    <name evidence="7 8" type="primary">LOC101851456</name>
</gene>
<dbReference type="Gene3D" id="3.30.40.10">
    <property type="entry name" value="Zinc/RING finger domain, C3HC4 (zinc finger)"/>
    <property type="match status" value="1"/>
</dbReference>